<keyword evidence="2" id="KW-1185">Reference proteome</keyword>
<gene>
    <name evidence="1" type="ORF">MAR_037536</name>
</gene>
<proteinExistence type="predicted"/>
<name>A0ABY7FQJ2_MYAAR</name>
<evidence type="ECO:0000313" key="1">
    <source>
        <dbReference type="EMBL" id="WAR23867.1"/>
    </source>
</evidence>
<accession>A0ABY7FQJ2</accession>
<sequence length="258" mass="29904">MVVSPSEDSYCFAGYNQDPSWFEESGLNIQWSSIQWRGKSCMHRQDVKVTAGANLFEVWPDIFVQVYNKPSERIRENSNSQQRSRKVAIDSRLQKLNTCHRAWSYYTRLKFLQRKIGFLDPDFEITEAILEEISVKCALTLTTLSRDMSQNDSPMSPSFRHNYSHGSLMMYIKLFRKQQPPTINLDSIGFFFSKMLEKTGKHCSELLEDTRLTGEKLKEKNPLEAGFDFYFASQCPLISGGLSEIGFWESLRSFRTAH</sequence>
<dbReference type="Proteomes" id="UP001164746">
    <property type="component" value="Chromosome 13"/>
</dbReference>
<evidence type="ECO:0000313" key="2">
    <source>
        <dbReference type="Proteomes" id="UP001164746"/>
    </source>
</evidence>
<protein>
    <submittedName>
        <fullName evidence="1">Uncharacterized protein</fullName>
    </submittedName>
</protein>
<dbReference type="EMBL" id="CP111024">
    <property type="protein sequence ID" value="WAR23867.1"/>
    <property type="molecule type" value="Genomic_DNA"/>
</dbReference>
<organism evidence="1 2">
    <name type="scientific">Mya arenaria</name>
    <name type="common">Soft-shell clam</name>
    <dbReference type="NCBI Taxonomy" id="6604"/>
    <lineage>
        <taxon>Eukaryota</taxon>
        <taxon>Metazoa</taxon>
        <taxon>Spiralia</taxon>
        <taxon>Lophotrochozoa</taxon>
        <taxon>Mollusca</taxon>
        <taxon>Bivalvia</taxon>
        <taxon>Autobranchia</taxon>
        <taxon>Heteroconchia</taxon>
        <taxon>Euheterodonta</taxon>
        <taxon>Imparidentia</taxon>
        <taxon>Neoheterodontei</taxon>
        <taxon>Myida</taxon>
        <taxon>Myoidea</taxon>
        <taxon>Myidae</taxon>
        <taxon>Mya</taxon>
    </lineage>
</organism>
<reference evidence="1" key="1">
    <citation type="submission" date="2022-11" db="EMBL/GenBank/DDBJ databases">
        <title>Centuries of genome instability and evolution in soft-shell clam transmissible cancer (bioRxiv).</title>
        <authorList>
            <person name="Hart S.F.M."/>
            <person name="Yonemitsu M.A."/>
            <person name="Giersch R.M."/>
            <person name="Beal B.F."/>
            <person name="Arriagada G."/>
            <person name="Davis B.W."/>
            <person name="Ostrander E.A."/>
            <person name="Goff S.P."/>
            <person name="Metzger M.J."/>
        </authorList>
    </citation>
    <scope>NUCLEOTIDE SEQUENCE</scope>
    <source>
        <strain evidence="1">MELC-2E11</strain>
        <tissue evidence="1">Siphon/mantle</tissue>
    </source>
</reference>